<organism evidence="10 11">
    <name type="scientific">Ceutorhynchus assimilis</name>
    <name type="common">cabbage seed weevil</name>
    <dbReference type="NCBI Taxonomy" id="467358"/>
    <lineage>
        <taxon>Eukaryota</taxon>
        <taxon>Metazoa</taxon>
        <taxon>Ecdysozoa</taxon>
        <taxon>Arthropoda</taxon>
        <taxon>Hexapoda</taxon>
        <taxon>Insecta</taxon>
        <taxon>Pterygota</taxon>
        <taxon>Neoptera</taxon>
        <taxon>Endopterygota</taxon>
        <taxon>Coleoptera</taxon>
        <taxon>Polyphaga</taxon>
        <taxon>Cucujiformia</taxon>
        <taxon>Curculionidae</taxon>
        <taxon>Ceutorhynchinae</taxon>
        <taxon>Ceutorhynchus</taxon>
    </lineage>
</organism>
<dbReference type="SMART" id="SM00184">
    <property type="entry name" value="RING"/>
    <property type="match status" value="1"/>
</dbReference>
<gene>
    <name evidence="10" type="ORF">CEUTPL_LOCUS3129</name>
</gene>
<dbReference type="PROSITE" id="PS50188">
    <property type="entry name" value="B302_SPRY"/>
    <property type="match status" value="1"/>
</dbReference>
<dbReference type="PROSITE" id="PS51262">
    <property type="entry name" value="COS"/>
    <property type="match status" value="1"/>
</dbReference>
<evidence type="ECO:0000256" key="4">
    <source>
        <dbReference type="ARBA" id="ARBA00023054"/>
    </source>
</evidence>
<dbReference type="CDD" id="cd12889">
    <property type="entry name" value="SPRY_PRY_TRIM67_9"/>
    <property type="match status" value="1"/>
</dbReference>
<evidence type="ECO:0000259" key="8">
    <source>
        <dbReference type="PROSITE" id="PS50853"/>
    </source>
</evidence>
<dbReference type="AlphaFoldDB" id="A0A9P0DH54"/>
<evidence type="ECO:0000259" key="7">
    <source>
        <dbReference type="PROSITE" id="PS50188"/>
    </source>
</evidence>
<dbReference type="Pfam" id="PF00622">
    <property type="entry name" value="SPRY"/>
    <property type="match status" value="1"/>
</dbReference>
<dbReference type="InterPro" id="IPR003961">
    <property type="entry name" value="FN3_dom"/>
</dbReference>
<dbReference type="OrthoDB" id="295536at2759"/>
<dbReference type="SMART" id="SM00060">
    <property type="entry name" value="FN3"/>
    <property type="match status" value="1"/>
</dbReference>
<dbReference type="CDD" id="cd19803">
    <property type="entry name" value="Bbox1_TRIM9-like_C-I"/>
    <property type="match status" value="1"/>
</dbReference>
<dbReference type="Gene3D" id="3.30.160.60">
    <property type="entry name" value="Classic Zinc Finger"/>
    <property type="match status" value="1"/>
</dbReference>
<dbReference type="InterPro" id="IPR003649">
    <property type="entry name" value="Bbox_C"/>
</dbReference>
<evidence type="ECO:0000256" key="2">
    <source>
        <dbReference type="ARBA" id="ARBA00022771"/>
    </source>
</evidence>
<dbReference type="InterPro" id="IPR000315">
    <property type="entry name" value="Znf_B-box"/>
</dbReference>
<evidence type="ECO:0008006" key="12">
    <source>
        <dbReference type="Google" id="ProtNLM"/>
    </source>
</evidence>
<evidence type="ECO:0000259" key="9">
    <source>
        <dbReference type="PROSITE" id="PS51262"/>
    </source>
</evidence>
<keyword evidence="2 5" id="KW-0863">Zinc-finger</keyword>
<evidence type="ECO:0000256" key="1">
    <source>
        <dbReference type="ARBA" id="ARBA00022723"/>
    </source>
</evidence>
<dbReference type="Pfam" id="PF00643">
    <property type="entry name" value="zf-B_box"/>
    <property type="match status" value="1"/>
</dbReference>
<keyword evidence="4" id="KW-0175">Coiled coil</keyword>
<dbReference type="SUPFAM" id="SSF49265">
    <property type="entry name" value="Fibronectin type III"/>
    <property type="match status" value="1"/>
</dbReference>
<dbReference type="Gene3D" id="2.60.120.920">
    <property type="match status" value="1"/>
</dbReference>
<dbReference type="GO" id="GO:0043005">
    <property type="term" value="C:neuron projection"/>
    <property type="evidence" value="ECO:0007669"/>
    <property type="project" value="TreeGrafter"/>
</dbReference>
<dbReference type="InterPro" id="IPR003877">
    <property type="entry name" value="SPRY_dom"/>
</dbReference>
<dbReference type="InterPro" id="IPR001870">
    <property type="entry name" value="B30.2/SPRY"/>
</dbReference>
<feature type="domain" description="Fibronectin type-III" evidence="8">
    <location>
        <begin position="438"/>
        <end position="531"/>
    </location>
</feature>
<dbReference type="GO" id="GO:0008270">
    <property type="term" value="F:zinc ion binding"/>
    <property type="evidence" value="ECO:0007669"/>
    <property type="project" value="UniProtKB-KW"/>
</dbReference>
<sequence>MSVEFCPHFTMEEELRCFACKQFYNNPVLLPCYHGICLHCALNLQQPANHNAASSANNVNVVITENAESVASGSSGDYQESDKLSILSETDSGVVCTSRPNSYVGTPNGVLFPSALSLACPICHKVVYFDDNGAHNLPKYRVMQSVVDRYGELRNLTLKCQLCEQEPAKDATVMCEQCEVLYCDSCKESCHPARGPLAKHVLTEPKRGGITANKSKDGKCPDHPEETLNMYCMVCKMSVCALCLMDSRHTSHDVQSLVVMCKAQKTELSHNLQQLSERAKSTTEFIQRLKGMSDKVNENCEEFEQIVSAQCQALIEAIQVRRNTLIECIRQDKEVRVRALKEQVTTCTTRLQHTTSLLQFCIEALKETDSSAFLQVGTMLISRVANTDHSWHKEWTAPRVSPHFDLTLDDKSVLKAIEQLNFIQMKPFIDGEERVPAAPAAPTIIPEECSAENNSVTIAWQPPPHSHVEGYVLELDDGSGGDFREVYCGIETICTVDGLHFHCMYNARVKAFNSSGEGDYSELIGLQTAEVAWFTFDPILSGPGLQYLEDNATVTGEGWEHRVALGSVGFSRGVHYWEFTIDKYDADTDPAFGIARIDVTRDKMLGKDDKGWAMYIDRQRSWFQHAGAHEQRVEGGIHVGSTIGVLLDLNHHTLQFYVNEEPQGVIAFRDLYGVFYPAVSINRGVSVTVHTALDAPSDTEET</sequence>
<dbReference type="Gene3D" id="3.30.40.10">
    <property type="entry name" value="Zinc/RING finger domain, C3HC4 (zinc finger)"/>
    <property type="match status" value="1"/>
</dbReference>
<dbReference type="SMART" id="SM00336">
    <property type="entry name" value="BBOX"/>
    <property type="match status" value="2"/>
</dbReference>
<dbReference type="SUPFAM" id="SSF57845">
    <property type="entry name" value="B-box zinc-binding domain"/>
    <property type="match status" value="1"/>
</dbReference>
<dbReference type="InterPro" id="IPR001841">
    <property type="entry name" value="Znf_RING"/>
</dbReference>
<dbReference type="SUPFAM" id="SSF49899">
    <property type="entry name" value="Concanavalin A-like lectins/glucanases"/>
    <property type="match status" value="1"/>
</dbReference>
<dbReference type="FunFam" id="2.60.120.920:FF:000009">
    <property type="entry name" value="E3 ubiquitin-protein ligase TRIM9 isoform X1"/>
    <property type="match status" value="1"/>
</dbReference>
<dbReference type="PANTHER" id="PTHR24099:SF15">
    <property type="entry name" value="E3 UBIQUITIN-PROTEIN LIGASE TRIM9"/>
    <property type="match status" value="1"/>
</dbReference>
<feature type="domain" description="B30.2/SPRY" evidence="7">
    <location>
        <begin position="513"/>
        <end position="698"/>
    </location>
</feature>
<dbReference type="CDD" id="cd19764">
    <property type="entry name" value="Bbox2_TRIM9-like"/>
    <property type="match status" value="1"/>
</dbReference>
<feature type="domain" description="B box-type" evidence="6">
    <location>
        <begin position="158"/>
        <end position="205"/>
    </location>
</feature>
<dbReference type="InterPro" id="IPR043136">
    <property type="entry name" value="B30.2/SPRY_sf"/>
</dbReference>
<proteinExistence type="predicted"/>
<dbReference type="CDD" id="cd16576">
    <property type="entry name" value="RING-HC_TRIM9-like_C-I"/>
    <property type="match status" value="1"/>
</dbReference>
<keyword evidence="1" id="KW-0479">Metal-binding</keyword>
<dbReference type="SMART" id="SM00449">
    <property type="entry name" value="SPRY"/>
    <property type="match status" value="1"/>
</dbReference>
<reference evidence="10" key="1">
    <citation type="submission" date="2022-01" db="EMBL/GenBank/DDBJ databases">
        <authorList>
            <person name="King R."/>
        </authorList>
    </citation>
    <scope>NUCLEOTIDE SEQUENCE</scope>
</reference>
<evidence type="ECO:0000313" key="11">
    <source>
        <dbReference type="Proteomes" id="UP001152799"/>
    </source>
</evidence>
<dbReference type="SUPFAM" id="SSF57850">
    <property type="entry name" value="RING/U-box"/>
    <property type="match status" value="1"/>
</dbReference>
<evidence type="ECO:0000256" key="3">
    <source>
        <dbReference type="ARBA" id="ARBA00022833"/>
    </source>
</evidence>
<dbReference type="Proteomes" id="UP001152799">
    <property type="component" value="Chromosome 11"/>
</dbReference>
<dbReference type="CDD" id="cd00063">
    <property type="entry name" value="FN3"/>
    <property type="match status" value="1"/>
</dbReference>
<dbReference type="InterPro" id="IPR013083">
    <property type="entry name" value="Znf_RING/FYVE/PHD"/>
</dbReference>
<dbReference type="InterPro" id="IPR017903">
    <property type="entry name" value="COS_domain"/>
</dbReference>
<dbReference type="PROSITE" id="PS50853">
    <property type="entry name" value="FN3"/>
    <property type="match status" value="1"/>
</dbReference>
<dbReference type="Gene3D" id="4.10.830.40">
    <property type="match status" value="1"/>
</dbReference>
<dbReference type="PANTHER" id="PTHR24099">
    <property type="entry name" value="E3 UBIQUITIN-PROTEIN LIGASE TRIM36-RELATED"/>
    <property type="match status" value="1"/>
</dbReference>
<dbReference type="InterPro" id="IPR050617">
    <property type="entry name" value="E3_ligase_FN3/SPRY"/>
</dbReference>
<name>A0A9P0DH54_9CUCU</name>
<dbReference type="GO" id="GO:0007411">
    <property type="term" value="P:axon guidance"/>
    <property type="evidence" value="ECO:0007669"/>
    <property type="project" value="TreeGrafter"/>
</dbReference>
<protein>
    <recommendedName>
        <fullName evidence="12">E3 ubiquitin-protein ligase TRIM9</fullName>
    </recommendedName>
</protein>
<dbReference type="Pfam" id="PF00041">
    <property type="entry name" value="fn3"/>
    <property type="match status" value="1"/>
</dbReference>
<keyword evidence="3" id="KW-0862">Zinc</keyword>
<dbReference type="Gene3D" id="2.60.40.10">
    <property type="entry name" value="Immunoglobulins"/>
    <property type="match status" value="1"/>
</dbReference>
<dbReference type="EMBL" id="OU892287">
    <property type="protein sequence ID" value="CAH1124167.1"/>
    <property type="molecule type" value="Genomic_DNA"/>
</dbReference>
<dbReference type="SMART" id="SM00502">
    <property type="entry name" value="BBC"/>
    <property type="match status" value="1"/>
</dbReference>
<keyword evidence="11" id="KW-1185">Reference proteome</keyword>
<dbReference type="Pfam" id="PF22586">
    <property type="entry name" value="ANCHR-like_BBOX"/>
    <property type="match status" value="1"/>
</dbReference>
<evidence type="ECO:0000256" key="5">
    <source>
        <dbReference type="PROSITE-ProRule" id="PRU00024"/>
    </source>
</evidence>
<feature type="domain" description="COS" evidence="9">
    <location>
        <begin position="365"/>
        <end position="423"/>
    </location>
</feature>
<evidence type="ECO:0000259" key="6">
    <source>
        <dbReference type="PROSITE" id="PS50119"/>
    </source>
</evidence>
<dbReference type="PROSITE" id="PS50119">
    <property type="entry name" value="ZF_BBOX"/>
    <property type="match status" value="2"/>
</dbReference>
<dbReference type="FunFam" id="2.60.40.10:FF:000178">
    <property type="entry name" value="E3 ubiquitin-protein ligase TRIM9 isoform X1"/>
    <property type="match status" value="1"/>
</dbReference>
<evidence type="ECO:0000313" key="10">
    <source>
        <dbReference type="EMBL" id="CAH1124167.1"/>
    </source>
</evidence>
<dbReference type="Gene3D" id="1.20.5.170">
    <property type="match status" value="1"/>
</dbReference>
<dbReference type="InterPro" id="IPR013320">
    <property type="entry name" value="ConA-like_dom_sf"/>
</dbReference>
<dbReference type="InterPro" id="IPR036116">
    <property type="entry name" value="FN3_sf"/>
</dbReference>
<dbReference type="InterPro" id="IPR013783">
    <property type="entry name" value="Ig-like_fold"/>
</dbReference>
<feature type="domain" description="B box-type" evidence="6">
    <location>
        <begin position="215"/>
        <end position="257"/>
    </location>
</feature>
<accession>A0A9P0DH54</accession>